<evidence type="ECO:0000313" key="2">
    <source>
        <dbReference type="EMBL" id="CAE0646213.1"/>
    </source>
</evidence>
<feature type="region of interest" description="Disordered" evidence="1">
    <location>
        <begin position="209"/>
        <end position="228"/>
    </location>
</feature>
<protein>
    <submittedName>
        <fullName evidence="2">Uncharacterized protein</fullName>
    </submittedName>
</protein>
<evidence type="ECO:0000256" key="1">
    <source>
        <dbReference type="SAM" id="MobiDB-lite"/>
    </source>
</evidence>
<reference evidence="2" key="1">
    <citation type="submission" date="2021-01" db="EMBL/GenBank/DDBJ databases">
        <authorList>
            <person name="Corre E."/>
            <person name="Pelletier E."/>
            <person name="Niang G."/>
            <person name="Scheremetjew M."/>
            <person name="Finn R."/>
            <person name="Kale V."/>
            <person name="Holt S."/>
            <person name="Cochrane G."/>
            <person name="Meng A."/>
            <person name="Brown T."/>
            <person name="Cohen L."/>
        </authorList>
    </citation>
    <scope>NUCLEOTIDE SEQUENCE</scope>
    <source>
        <strain evidence="2">CCCM811</strain>
    </source>
</reference>
<organism evidence="2">
    <name type="scientific">Lotharella globosa</name>
    <dbReference type="NCBI Taxonomy" id="91324"/>
    <lineage>
        <taxon>Eukaryota</taxon>
        <taxon>Sar</taxon>
        <taxon>Rhizaria</taxon>
        <taxon>Cercozoa</taxon>
        <taxon>Chlorarachniophyceae</taxon>
        <taxon>Lotharella</taxon>
    </lineage>
</organism>
<feature type="region of interest" description="Disordered" evidence="1">
    <location>
        <begin position="429"/>
        <end position="455"/>
    </location>
</feature>
<accession>A0A7S3YAZ6</accession>
<proteinExistence type="predicted"/>
<dbReference type="AlphaFoldDB" id="A0A7S3YAZ6"/>
<gene>
    <name evidence="2" type="ORF">LGLO00237_LOCUS1708</name>
</gene>
<sequence>MHLVGHVHFAPSYSHHIISQATEWKKFSIATIMPATKRKARVQATERKNKKAVTFKDKLIAVADKMLEKDKGTIGLSAAHRLWNTALDGHQVTKNEFKTLKHILDTYKFNDVAREFLSALATMKKSGASKYQQIDGKEYERSLLDLAHHLSKDGKLNLNNAEKIWSAALDGPGITETEAFTIRYIQAKFTLTAGAQKFIRAALEDWEASASGPPTEKPASPHAASAGGWAVNRSMETRGTKFKKADPIRMKTEEEEKQEEAMKKAQAMVVPEKYKEKLMKQAEMLNELDEGVLGLGAAHNIWNTARDGHEVTEKEFETLRHIVDAYEFTPAAKRYLSQLATVTKSGKSQYKVIDGKKYDRSCLDLANHLAKDGSINVKNAEALWPDILDGPGVTPTEANTIRFIMSKYRLTKGGRYYLRARLEDWECSASGPATDAPDQSVNPTAAAAGGWHIRS</sequence>
<dbReference type="EMBL" id="HBIV01002491">
    <property type="protein sequence ID" value="CAE0646213.1"/>
    <property type="molecule type" value="Transcribed_RNA"/>
</dbReference>
<name>A0A7S3YAZ6_9EUKA</name>